<name>A0A7I7SD76_9MYCO</name>
<keyword evidence="2" id="KW-1185">Reference proteome</keyword>
<dbReference type="AlphaFoldDB" id="A0A7I7SD76"/>
<dbReference type="RefSeq" id="WP_085302179.1">
    <property type="nucleotide sequence ID" value="NZ_AP022594.1"/>
</dbReference>
<sequence length="126" mass="14098">MNAKPSDRDLLRFISAFTRVALGNAIAIVDSLDGDERAIADLRERLNSIAFTVVENAGTDETYDDGSRIWSYIEDAGWWMVWHPDPENQWNKPAELGEFTTHDGQRRLATILGGGVVTSIDLDFDL</sequence>
<protein>
    <submittedName>
        <fullName evidence="1">Uncharacterized protein</fullName>
    </submittedName>
</protein>
<reference evidence="1 2" key="1">
    <citation type="submission" date="2017-04" db="EMBL/GenBank/DDBJ databases">
        <title>The new phylogeny of genus Mycobacterium.</title>
        <authorList>
            <person name="Tortoli E."/>
            <person name="Trovato A."/>
            <person name="Cirillo D.M."/>
        </authorList>
    </citation>
    <scope>NUCLEOTIDE SEQUENCE [LARGE SCALE GENOMIC DNA]</scope>
    <source>
        <strain evidence="1 2">KCTC 19819</strain>
    </source>
</reference>
<comment type="caution">
    <text evidence="1">The sequence shown here is derived from an EMBL/GenBank/DDBJ whole genome shotgun (WGS) entry which is preliminary data.</text>
</comment>
<evidence type="ECO:0000313" key="2">
    <source>
        <dbReference type="Proteomes" id="UP000193577"/>
    </source>
</evidence>
<accession>A0A7I7SD76</accession>
<gene>
    <name evidence="1" type="ORF">B8W67_02605</name>
</gene>
<evidence type="ECO:0000313" key="1">
    <source>
        <dbReference type="EMBL" id="OSC35310.1"/>
    </source>
</evidence>
<organism evidence="1 2">
    <name type="scientific">Mycolicibacillus koreensis</name>
    <dbReference type="NCBI Taxonomy" id="1069220"/>
    <lineage>
        <taxon>Bacteria</taxon>
        <taxon>Bacillati</taxon>
        <taxon>Actinomycetota</taxon>
        <taxon>Actinomycetes</taxon>
        <taxon>Mycobacteriales</taxon>
        <taxon>Mycobacteriaceae</taxon>
        <taxon>Mycolicibacillus</taxon>
    </lineage>
</organism>
<dbReference type="Proteomes" id="UP000193577">
    <property type="component" value="Unassembled WGS sequence"/>
</dbReference>
<proteinExistence type="predicted"/>
<dbReference type="OrthoDB" id="9789980at2"/>
<dbReference type="EMBL" id="NCXO01000004">
    <property type="protein sequence ID" value="OSC35310.1"/>
    <property type="molecule type" value="Genomic_DNA"/>
</dbReference>